<keyword evidence="1" id="KW-0472">Membrane</keyword>
<evidence type="ECO:0000256" key="1">
    <source>
        <dbReference type="SAM" id="Phobius"/>
    </source>
</evidence>
<proteinExistence type="predicted"/>
<dbReference type="Proteomes" id="UP000192652">
    <property type="component" value="Unassembled WGS sequence"/>
</dbReference>
<accession>A0ABX3PGV5</accession>
<feature type="transmembrane region" description="Helical" evidence="1">
    <location>
        <begin position="20"/>
        <end position="43"/>
    </location>
</feature>
<keyword evidence="3" id="KW-1185">Reference proteome</keyword>
<dbReference type="Pfam" id="PF11391">
    <property type="entry name" value="DUF2798"/>
    <property type="match status" value="1"/>
</dbReference>
<feature type="transmembrane region" description="Helical" evidence="1">
    <location>
        <begin position="55"/>
        <end position="81"/>
    </location>
</feature>
<gene>
    <name evidence="2" type="ORF">BTR14_06310</name>
</gene>
<evidence type="ECO:0000313" key="2">
    <source>
        <dbReference type="EMBL" id="OQP87257.1"/>
    </source>
</evidence>
<sequence>MAGTARGAVKLPLWTLPYVFAFFMAGIMAMIMSAVIVGVNGGIDAGYPARVLDAYAIAAPTAFFAVLAVRPVVMRLVALVVRLG</sequence>
<name>A0ABX3PGV5_9HYPH</name>
<keyword evidence="1" id="KW-1133">Transmembrane helix</keyword>
<protein>
    <recommendedName>
        <fullName evidence="4">DUF2798 domain-containing protein</fullName>
    </recommendedName>
</protein>
<evidence type="ECO:0000313" key="3">
    <source>
        <dbReference type="Proteomes" id="UP000192652"/>
    </source>
</evidence>
<organism evidence="2 3">
    <name type="scientific">Xaviernesmea rhizosphaerae</name>
    <dbReference type="NCBI Taxonomy" id="1672749"/>
    <lineage>
        <taxon>Bacteria</taxon>
        <taxon>Pseudomonadati</taxon>
        <taxon>Pseudomonadota</taxon>
        <taxon>Alphaproteobacteria</taxon>
        <taxon>Hyphomicrobiales</taxon>
        <taxon>Rhizobiaceae</taxon>
        <taxon>Rhizobium/Agrobacterium group</taxon>
        <taxon>Xaviernesmea</taxon>
    </lineage>
</organism>
<comment type="caution">
    <text evidence="2">The sequence shown here is derived from an EMBL/GenBank/DDBJ whole genome shotgun (WGS) entry which is preliminary data.</text>
</comment>
<evidence type="ECO:0008006" key="4">
    <source>
        <dbReference type="Google" id="ProtNLM"/>
    </source>
</evidence>
<dbReference type="InterPro" id="IPR021529">
    <property type="entry name" value="DUF2798"/>
</dbReference>
<keyword evidence="1" id="KW-0812">Transmembrane</keyword>
<dbReference type="EMBL" id="MSPX01000004">
    <property type="protein sequence ID" value="OQP87257.1"/>
    <property type="molecule type" value="Genomic_DNA"/>
</dbReference>
<reference evidence="2 3" key="1">
    <citation type="journal article" date="2017" name="Antonie Van Leeuwenhoek">
        <title>Rhizobium rhizosphaerae sp. nov., a novel species isolated from rice rhizosphere.</title>
        <authorList>
            <person name="Zhao J.J."/>
            <person name="Zhang J."/>
            <person name="Zhang R.J."/>
            <person name="Zhang C.W."/>
            <person name="Yin H.Q."/>
            <person name="Zhang X.X."/>
        </authorList>
    </citation>
    <scope>NUCLEOTIDE SEQUENCE [LARGE SCALE GENOMIC DNA]</scope>
    <source>
        <strain evidence="2 3">RD15</strain>
    </source>
</reference>